<evidence type="ECO:0000313" key="7">
    <source>
        <dbReference type="Proteomes" id="UP000326396"/>
    </source>
</evidence>
<dbReference type="InterPro" id="IPR001087">
    <property type="entry name" value="GDSL"/>
</dbReference>
<dbReference type="PANTHER" id="PTHR22835:SF631">
    <property type="entry name" value="SINAPINE ESTERASE"/>
    <property type="match status" value="1"/>
</dbReference>
<dbReference type="GO" id="GO:0016788">
    <property type="term" value="F:hydrolase activity, acting on ester bonds"/>
    <property type="evidence" value="ECO:0007669"/>
    <property type="project" value="InterPro"/>
</dbReference>
<evidence type="ECO:0000256" key="4">
    <source>
        <dbReference type="ARBA" id="ARBA00023180"/>
    </source>
</evidence>
<protein>
    <recommendedName>
        <fullName evidence="8">SGNH hydrolase-type esterase domain-containing protein</fullName>
    </recommendedName>
</protein>
<evidence type="ECO:0000256" key="2">
    <source>
        <dbReference type="ARBA" id="ARBA00022729"/>
    </source>
</evidence>
<comment type="caution">
    <text evidence="6">The sequence shown here is derived from an EMBL/GenBank/DDBJ whole genome shotgun (WGS) entry which is preliminary data.</text>
</comment>
<organism evidence="6 7">
    <name type="scientific">Mikania micrantha</name>
    <name type="common">bitter vine</name>
    <dbReference type="NCBI Taxonomy" id="192012"/>
    <lineage>
        <taxon>Eukaryota</taxon>
        <taxon>Viridiplantae</taxon>
        <taxon>Streptophyta</taxon>
        <taxon>Embryophyta</taxon>
        <taxon>Tracheophyta</taxon>
        <taxon>Spermatophyta</taxon>
        <taxon>Magnoliopsida</taxon>
        <taxon>eudicotyledons</taxon>
        <taxon>Gunneridae</taxon>
        <taxon>Pentapetalae</taxon>
        <taxon>asterids</taxon>
        <taxon>campanulids</taxon>
        <taxon>Asterales</taxon>
        <taxon>Asteraceae</taxon>
        <taxon>Asteroideae</taxon>
        <taxon>Heliantheae alliance</taxon>
        <taxon>Eupatorieae</taxon>
        <taxon>Mikania</taxon>
    </lineage>
</organism>
<comment type="similarity">
    <text evidence="1">Belongs to the 'GDSL' lipolytic enzyme family.</text>
</comment>
<keyword evidence="4" id="KW-0325">Glycoprotein</keyword>
<evidence type="ECO:0008006" key="8">
    <source>
        <dbReference type="Google" id="ProtNLM"/>
    </source>
</evidence>
<reference evidence="6 7" key="1">
    <citation type="submission" date="2019-05" db="EMBL/GenBank/DDBJ databases">
        <title>Mikania micrantha, genome provides insights into the molecular mechanism of rapid growth.</title>
        <authorList>
            <person name="Liu B."/>
        </authorList>
    </citation>
    <scope>NUCLEOTIDE SEQUENCE [LARGE SCALE GENOMIC DNA]</scope>
    <source>
        <strain evidence="6">NLD-2019</strain>
        <tissue evidence="6">Leaf</tissue>
    </source>
</reference>
<dbReference type="Pfam" id="PF00657">
    <property type="entry name" value="Lipase_GDSL"/>
    <property type="match status" value="1"/>
</dbReference>
<evidence type="ECO:0000256" key="1">
    <source>
        <dbReference type="ARBA" id="ARBA00008668"/>
    </source>
</evidence>
<proteinExistence type="inferred from homology"/>
<dbReference type="InterPro" id="IPR035669">
    <property type="entry name" value="SGNH_plant_lipase-like"/>
</dbReference>
<gene>
    <name evidence="6" type="ORF">E3N88_19507</name>
</gene>
<accession>A0A5N6NNM6</accession>
<feature type="chain" id="PRO_5024354753" description="SGNH hydrolase-type esterase domain-containing protein" evidence="5">
    <location>
        <begin position="26"/>
        <end position="305"/>
    </location>
</feature>
<name>A0A5N6NNM6_9ASTR</name>
<dbReference type="AlphaFoldDB" id="A0A5N6NNM6"/>
<evidence type="ECO:0000313" key="6">
    <source>
        <dbReference type="EMBL" id="KAD4982836.1"/>
    </source>
</evidence>
<evidence type="ECO:0000256" key="5">
    <source>
        <dbReference type="SAM" id="SignalP"/>
    </source>
</evidence>
<keyword evidence="7" id="KW-1185">Reference proteome</keyword>
<dbReference type="PANTHER" id="PTHR22835">
    <property type="entry name" value="ZINC FINGER FYVE DOMAIN CONTAINING PROTEIN"/>
    <property type="match status" value="1"/>
</dbReference>
<feature type="signal peptide" evidence="5">
    <location>
        <begin position="1"/>
        <end position="25"/>
    </location>
</feature>
<dbReference type="Gene3D" id="3.40.50.1110">
    <property type="entry name" value="SGNH hydrolase"/>
    <property type="match status" value="1"/>
</dbReference>
<dbReference type="CDD" id="cd01837">
    <property type="entry name" value="SGNH_plant_lipase_like"/>
    <property type="match status" value="1"/>
</dbReference>
<sequence length="305" mass="33279">MASSSTSRLFAGLLMVLWSSNRLYADGCYSSIISLGDSLADTGNRKQLASISDVGFPCPPPYGQDFIGQSTGRCSNGRLVIDFLAESLGLPLIPPYFNYKESGNAMAGVNYAVVGATALDSSFIEAKLGGKSVINASLKVQLAWFKQSLPSICGNTSDCIKFIGRSLILMGEIGGNDYNHPLYTGRPIDEIKRYVPLVIDTIISVVNELIEMGAKTLIVPGNFPIGCFPSFLTAYGSNSEENDPITGCLTKLNEFVEYHNTMLQTKLNQTRELNPNVVVIYADYYNALMKIYRSPNEYGKQHDIS</sequence>
<dbReference type="OrthoDB" id="1600564at2759"/>
<evidence type="ECO:0000256" key="3">
    <source>
        <dbReference type="ARBA" id="ARBA00022801"/>
    </source>
</evidence>
<dbReference type="InterPro" id="IPR036514">
    <property type="entry name" value="SGNH_hydro_sf"/>
</dbReference>
<keyword evidence="3" id="KW-0378">Hydrolase</keyword>
<keyword evidence="2 5" id="KW-0732">Signal</keyword>
<dbReference type="Proteomes" id="UP000326396">
    <property type="component" value="Linkage Group LG18"/>
</dbReference>
<dbReference type="EMBL" id="SZYD01000010">
    <property type="protein sequence ID" value="KAD4982836.1"/>
    <property type="molecule type" value="Genomic_DNA"/>
</dbReference>